<dbReference type="PANTHER" id="PTHR10458:SF22">
    <property type="entry name" value="PEPTIDE DEFORMYLASE"/>
    <property type="match status" value="1"/>
</dbReference>
<name>A0A1D2YTW6_9BACI</name>
<comment type="function">
    <text evidence="2">Removes the formyl group from the N-terminal Met of newly synthesized proteins. Requires at least a dipeptide for an efficient rate of reaction. N-terminal L-methionine is a prerequisite for activity but the enzyme has broad specificity at other positions.</text>
</comment>
<dbReference type="NCBIfam" id="NF001159">
    <property type="entry name" value="PRK00150.1-3"/>
    <property type="match status" value="1"/>
</dbReference>
<dbReference type="PRINTS" id="PR01576">
    <property type="entry name" value="PDEFORMYLASE"/>
</dbReference>
<comment type="catalytic activity">
    <reaction evidence="2">
        <text>N-terminal N-formyl-L-methionyl-[peptide] + H2O = N-terminal L-methionyl-[peptide] + formate</text>
        <dbReference type="Rhea" id="RHEA:24420"/>
        <dbReference type="Rhea" id="RHEA-COMP:10639"/>
        <dbReference type="Rhea" id="RHEA-COMP:10640"/>
        <dbReference type="ChEBI" id="CHEBI:15377"/>
        <dbReference type="ChEBI" id="CHEBI:15740"/>
        <dbReference type="ChEBI" id="CHEBI:49298"/>
        <dbReference type="ChEBI" id="CHEBI:64731"/>
        <dbReference type="EC" id="3.5.1.88"/>
    </reaction>
</comment>
<dbReference type="GO" id="GO:0006412">
    <property type="term" value="P:translation"/>
    <property type="evidence" value="ECO:0007669"/>
    <property type="project" value="UniProtKB-UniRule"/>
</dbReference>
<dbReference type="EMBL" id="MIJF01000035">
    <property type="protein sequence ID" value="OEF99085.1"/>
    <property type="molecule type" value="Genomic_DNA"/>
</dbReference>
<dbReference type="EC" id="3.5.1.88" evidence="2"/>
<gene>
    <name evidence="2" type="primary">def</name>
    <name evidence="3" type="ORF">BHF71_02565</name>
</gene>
<feature type="binding site" evidence="2">
    <location>
        <position position="130"/>
    </location>
    <ligand>
        <name>Fe cation</name>
        <dbReference type="ChEBI" id="CHEBI:24875"/>
    </ligand>
</feature>
<feature type="binding site" evidence="2">
    <location>
        <position position="88"/>
    </location>
    <ligand>
        <name>Fe cation</name>
        <dbReference type="ChEBI" id="CHEBI:24875"/>
    </ligand>
</feature>
<feature type="active site" evidence="2">
    <location>
        <position position="131"/>
    </location>
</feature>
<dbReference type="GO" id="GO:0042586">
    <property type="term" value="F:peptide deformylase activity"/>
    <property type="evidence" value="ECO:0007669"/>
    <property type="project" value="UniProtKB-UniRule"/>
</dbReference>
<evidence type="ECO:0000313" key="4">
    <source>
        <dbReference type="Proteomes" id="UP000243739"/>
    </source>
</evidence>
<dbReference type="PANTHER" id="PTHR10458">
    <property type="entry name" value="PEPTIDE DEFORMYLASE"/>
    <property type="match status" value="1"/>
</dbReference>
<dbReference type="Pfam" id="PF01327">
    <property type="entry name" value="Pep_deformylase"/>
    <property type="match status" value="1"/>
</dbReference>
<reference evidence="3 4" key="1">
    <citation type="submission" date="2016-09" db="EMBL/GenBank/DDBJ databases">
        <title>Draft genome sequence for the type strain of Vulcanibacillus modesticaldus BR, a strictly anaerobic, moderately thermophilic, and nitrate-reducing bacterium from deep sea-hydrothermal vents of the Mid-Atlantic Ridge.</title>
        <authorList>
            <person name="Abin C.A."/>
            <person name="Hollibaugh J.T."/>
        </authorList>
    </citation>
    <scope>NUCLEOTIDE SEQUENCE [LARGE SCALE GENOMIC DNA]</scope>
    <source>
        <strain evidence="3 4">BR</strain>
    </source>
</reference>
<keyword evidence="2" id="KW-0378">Hydrolase</keyword>
<protein>
    <recommendedName>
        <fullName evidence="2">Peptide deformylase</fullName>
        <shortName evidence="2">PDF</shortName>
        <ecNumber evidence="2">3.5.1.88</ecNumber>
    </recommendedName>
    <alternativeName>
        <fullName evidence="2">Polypeptide deformylase</fullName>
    </alternativeName>
</protein>
<evidence type="ECO:0000256" key="2">
    <source>
        <dbReference type="HAMAP-Rule" id="MF_00163"/>
    </source>
</evidence>
<comment type="cofactor">
    <cofactor evidence="2">
        <name>Fe(2+)</name>
        <dbReference type="ChEBI" id="CHEBI:29033"/>
    </cofactor>
    <text evidence="2">Binds 1 Fe(2+) ion.</text>
</comment>
<accession>A0A1D2YTW6</accession>
<organism evidence="3 4">
    <name type="scientific">Vulcanibacillus modesticaldus</name>
    <dbReference type="NCBI Taxonomy" id="337097"/>
    <lineage>
        <taxon>Bacteria</taxon>
        <taxon>Bacillati</taxon>
        <taxon>Bacillota</taxon>
        <taxon>Bacilli</taxon>
        <taxon>Bacillales</taxon>
        <taxon>Bacillaceae</taxon>
        <taxon>Vulcanibacillus</taxon>
    </lineage>
</organism>
<dbReference type="Gene3D" id="3.90.45.10">
    <property type="entry name" value="Peptide deformylase"/>
    <property type="match status" value="1"/>
</dbReference>
<dbReference type="OrthoDB" id="9784988at2"/>
<comment type="similarity">
    <text evidence="1 2">Belongs to the polypeptide deformylase family.</text>
</comment>
<dbReference type="Proteomes" id="UP000243739">
    <property type="component" value="Unassembled WGS sequence"/>
</dbReference>
<dbReference type="RefSeq" id="WP_069657062.1">
    <property type="nucleotide sequence ID" value="NZ_MIJF01000035.1"/>
</dbReference>
<comment type="caution">
    <text evidence="3">The sequence shown here is derived from an EMBL/GenBank/DDBJ whole genome shotgun (WGS) entry which is preliminary data.</text>
</comment>
<dbReference type="NCBIfam" id="TIGR00079">
    <property type="entry name" value="pept_deformyl"/>
    <property type="match status" value="1"/>
</dbReference>
<dbReference type="PIRSF" id="PIRSF004749">
    <property type="entry name" value="Pep_def"/>
    <property type="match status" value="1"/>
</dbReference>
<keyword evidence="2" id="KW-0408">Iron</keyword>
<proteinExistence type="inferred from homology"/>
<dbReference type="SUPFAM" id="SSF56420">
    <property type="entry name" value="Peptide deformylase"/>
    <property type="match status" value="1"/>
</dbReference>
<dbReference type="GO" id="GO:0046872">
    <property type="term" value="F:metal ion binding"/>
    <property type="evidence" value="ECO:0007669"/>
    <property type="project" value="UniProtKB-KW"/>
</dbReference>
<evidence type="ECO:0000256" key="1">
    <source>
        <dbReference type="ARBA" id="ARBA00010759"/>
    </source>
</evidence>
<dbReference type="InterPro" id="IPR036821">
    <property type="entry name" value="Peptide_deformylase_sf"/>
</dbReference>
<dbReference type="InterPro" id="IPR023635">
    <property type="entry name" value="Peptide_deformylase"/>
</dbReference>
<dbReference type="CDD" id="cd00487">
    <property type="entry name" value="Pep_deformylase"/>
    <property type="match status" value="1"/>
</dbReference>
<keyword evidence="2" id="KW-0479">Metal-binding</keyword>
<keyword evidence="4" id="KW-1185">Reference proteome</keyword>
<dbReference type="STRING" id="337097.BHF71_02565"/>
<dbReference type="AlphaFoldDB" id="A0A1D2YTW6"/>
<keyword evidence="2" id="KW-0648">Protein biosynthesis</keyword>
<feature type="binding site" evidence="2">
    <location>
        <position position="134"/>
    </location>
    <ligand>
        <name>Fe cation</name>
        <dbReference type="ChEBI" id="CHEBI:24875"/>
    </ligand>
</feature>
<evidence type="ECO:0000313" key="3">
    <source>
        <dbReference type="EMBL" id="OEF99085.1"/>
    </source>
</evidence>
<dbReference type="HAMAP" id="MF_00163">
    <property type="entry name" value="Pep_deformylase"/>
    <property type="match status" value="1"/>
</dbReference>
<sequence>MAIRVIIKDTDPLLREISKPVKEITPRIHKLLDDMAETMYDAEGVGLAAPQISILKRVVVIDVGEGLIELINPEIIEKDGEQVGPEGCLSVPGVLGRVKRAERVKVKALDRNGQEFVIEGEGLLARALQHEIDHLDGILFTDLAEEYYDRDDMNM</sequence>